<evidence type="ECO:0000313" key="2">
    <source>
        <dbReference type="EMBL" id="EXI77027.1"/>
    </source>
</evidence>
<name>A0A011PJ15_9PROT</name>
<organism evidence="2 3">
    <name type="scientific">Candidatus Accumulibacter appositus</name>
    <dbReference type="NCBI Taxonomy" id="1454003"/>
    <lineage>
        <taxon>Bacteria</taxon>
        <taxon>Pseudomonadati</taxon>
        <taxon>Pseudomonadota</taxon>
        <taxon>Betaproteobacteria</taxon>
        <taxon>Candidatus Accumulibacter</taxon>
    </lineage>
</organism>
<dbReference type="EMBL" id="JEMX01000127">
    <property type="protein sequence ID" value="EXI77027.1"/>
    <property type="molecule type" value="Genomic_DNA"/>
</dbReference>
<dbReference type="InterPro" id="IPR002102">
    <property type="entry name" value="Cohesin_dom"/>
</dbReference>
<dbReference type="GO" id="GO:0030246">
    <property type="term" value="F:carbohydrate binding"/>
    <property type="evidence" value="ECO:0007669"/>
    <property type="project" value="InterPro"/>
</dbReference>
<evidence type="ECO:0000259" key="1">
    <source>
        <dbReference type="Pfam" id="PF00963"/>
    </source>
</evidence>
<dbReference type="Gene3D" id="2.60.40.680">
    <property type="match status" value="1"/>
</dbReference>
<dbReference type="Proteomes" id="UP000021816">
    <property type="component" value="Unassembled WGS sequence"/>
</dbReference>
<gene>
    <name evidence="2" type="ORF">AW10_04065</name>
</gene>
<evidence type="ECO:0000313" key="3">
    <source>
        <dbReference type="Proteomes" id="UP000021816"/>
    </source>
</evidence>
<proteinExistence type="predicted"/>
<feature type="domain" description="Cohesin" evidence="1">
    <location>
        <begin position="5"/>
        <end position="77"/>
    </location>
</feature>
<dbReference type="CDD" id="cd08547">
    <property type="entry name" value="Type_II_cohesin"/>
    <property type="match status" value="1"/>
</dbReference>
<dbReference type="Pfam" id="PF00963">
    <property type="entry name" value="Cohesin"/>
    <property type="match status" value="1"/>
</dbReference>
<dbReference type="PATRIC" id="fig|1454003.3.peg.4132"/>
<dbReference type="InterPro" id="IPR008965">
    <property type="entry name" value="CBM2/CBM3_carb-bd_dom_sf"/>
</dbReference>
<reference evidence="2 3" key="1">
    <citation type="submission" date="2014-02" db="EMBL/GenBank/DDBJ databases">
        <title>Expanding our view of genomic diversity in Candidatus Accumulibacter clades.</title>
        <authorList>
            <person name="Skennerton C.T."/>
            <person name="Barr J.J."/>
            <person name="Slater F.R."/>
            <person name="Bond P.L."/>
            <person name="Tyson G.W."/>
        </authorList>
    </citation>
    <scope>NUCLEOTIDE SEQUENCE [LARGE SCALE GENOMIC DNA]</scope>
    <source>
        <strain evidence="3">BA-92</strain>
    </source>
</reference>
<dbReference type="GO" id="GO:0000272">
    <property type="term" value="P:polysaccharide catabolic process"/>
    <property type="evidence" value="ECO:0007669"/>
    <property type="project" value="InterPro"/>
</dbReference>
<comment type="caution">
    <text evidence="2">The sequence shown here is derived from an EMBL/GenBank/DDBJ whole genome shotgun (WGS) entry which is preliminary data.</text>
</comment>
<accession>A0A011PJ15</accession>
<sequence>MQADQPVVSLPLAVAFDPRVVQVADVSEGGFLRQNGGETSFSYRVDPGGQVLLTGTRSGAGGATSQDVVATINFRAVAPGDSRIELLTIAPVGLGGSAIKAKLPPAHPLTVVQ</sequence>
<protein>
    <submittedName>
        <fullName evidence="2">Cohesin domain protein</fullName>
    </submittedName>
</protein>
<dbReference type="SUPFAM" id="SSF49384">
    <property type="entry name" value="Carbohydrate-binding domain"/>
    <property type="match status" value="1"/>
</dbReference>
<dbReference type="AlphaFoldDB" id="A0A011PJ15"/>
<dbReference type="STRING" id="1454003.AW10_04065"/>